<comment type="similarity">
    <text evidence="1">Belongs to the 5-formyltetrahydrofolate cyclo-ligase family.</text>
</comment>
<gene>
    <name evidence="4" type="ORF">J2X01_001567</name>
</gene>
<keyword evidence="4" id="KW-0436">Ligase</keyword>
<dbReference type="EMBL" id="JAVDVQ010000005">
    <property type="protein sequence ID" value="MDR7082279.1"/>
    <property type="molecule type" value="Genomic_DNA"/>
</dbReference>
<keyword evidence="5" id="KW-1185">Reference proteome</keyword>
<accession>A0ABU1UAT4</accession>
<evidence type="ECO:0000313" key="4">
    <source>
        <dbReference type="EMBL" id="MDR7082279.1"/>
    </source>
</evidence>
<dbReference type="PANTHER" id="PTHR23407:SF1">
    <property type="entry name" value="5-FORMYLTETRAHYDROFOLATE CYCLO-LIGASE"/>
    <property type="match status" value="1"/>
</dbReference>
<evidence type="ECO:0000256" key="1">
    <source>
        <dbReference type="ARBA" id="ARBA00010638"/>
    </source>
</evidence>
<dbReference type="InterPro" id="IPR002698">
    <property type="entry name" value="FTHF_cligase"/>
</dbReference>
<evidence type="ECO:0000313" key="5">
    <source>
        <dbReference type="Proteomes" id="UP001252243"/>
    </source>
</evidence>
<dbReference type="SUPFAM" id="SSF100950">
    <property type="entry name" value="NagB/RpiA/CoA transferase-like"/>
    <property type="match status" value="1"/>
</dbReference>
<protein>
    <submittedName>
        <fullName evidence="4">5-formyltetrahydrofolate cyclo-ligase</fullName>
        <ecNumber evidence="4">6.3.3.2</ecNumber>
    </submittedName>
</protein>
<evidence type="ECO:0000256" key="2">
    <source>
        <dbReference type="ARBA" id="ARBA00022741"/>
    </source>
</evidence>
<dbReference type="Gene3D" id="3.40.50.10420">
    <property type="entry name" value="NagB/RpiA/CoA transferase-like"/>
    <property type="match status" value="1"/>
</dbReference>
<dbReference type="Proteomes" id="UP001252243">
    <property type="component" value="Unassembled WGS sequence"/>
</dbReference>
<keyword evidence="3" id="KW-0067">ATP-binding</keyword>
<dbReference type="EC" id="6.3.3.2" evidence="4"/>
<dbReference type="PIRSF" id="PIRSF006806">
    <property type="entry name" value="FTHF_cligase"/>
    <property type="match status" value="1"/>
</dbReference>
<reference evidence="4 5" key="1">
    <citation type="submission" date="2023-07" db="EMBL/GenBank/DDBJ databases">
        <title>Sorghum-associated microbial communities from plants grown in Nebraska, USA.</title>
        <authorList>
            <person name="Schachtman D."/>
        </authorList>
    </citation>
    <scope>NUCLEOTIDE SEQUENCE [LARGE SCALE GENOMIC DNA]</scope>
    <source>
        <strain evidence="4 5">BE167</strain>
    </source>
</reference>
<sequence length="211" mass="21875">MASKDEIRASHRARRAALTRAGLESAGAGIALHGLAWASDLTKGAPGTFAAYLGVGSEPPTLPLLAALHGAGHRILLPVCEPALALSWVYWTPASEFVRSRYAPIQEPVGERHDTIVMKHAAGIFLPATAVDFSGNRVGQGGGYYDKFLAALTDVIPAGTQESDGGSLPSLPTAAVVYDAEVLPSGSIPAESFDRKVAAALTPGGLLRLQP</sequence>
<evidence type="ECO:0000256" key="3">
    <source>
        <dbReference type="ARBA" id="ARBA00022840"/>
    </source>
</evidence>
<dbReference type="InterPro" id="IPR024185">
    <property type="entry name" value="FTHF_cligase-like_sf"/>
</dbReference>
<proteinExistence type="inferred from homology"/>
<dbReference type="InterPro" id="IPR037171">
    <property type="entry name" value="NagB/RpiA_transferase-like"/>
</dbReference>
<dbReference type="GO" id="GO:0030272">
    <property type="term" value="F:5-formyltetrahydrofolate cyclo-ligase activity"/>
    <property type="evidence" value="ECO:0007669"/>
    <property type="project" value="UniProtKB-EC"/>
</dbReference>
<comment type="caution">
    <text evidence="4">The sequence shown here is derived from an EMBL/GenBank/DDBJ whole genome shotgun (WGS) entry which is preliminary data.</text>
</comment>
<dbReference type="RefSeq" id="WP_310055204.1">
    <property type="nucleotide sequence ID" value="NZ_JAVDVQ010000005.1"/>
</dbReference>
<name>A0ABU1UAT4_9MICC</name>
<dbReference type="Pfam" id="PF01812">
    <property type="entry name" value="5-FTHF_cyc-lig"/>
    <property type="match status" value="1"/>
</dbReference>
<dbReference type="PANTHER" id="PTHR23407">
    <property type="entry name" value="ATPASE INHIBITOR/5-FORMYLTETRAHYDROFOLATE CYCLO-LIGASE"/>
    <property type="match status" value="1"/>
</dbReference>
<keyword evidence="2" id="KW-0547">Nucleotide-binding</keyword>
<organism evidence="4 5">
    <name type="scientific">Arthrobacter ginsengisoli</name>
    <dbReference type="NCBI Taxonomy" id="1356565"/>
    <lineage>
        <taxon>Bacteria</taxon>
        <taxon>Bacillati</taxon>
        <taxon>Actinomycetota</taxon>
        <taxon>Actinomycetes</taxon>
        <taxon>Micrococcales</taxon>
        <taxon>Micrococcaceae</taxon>
        <taxon>Arthrobacter</taxon>
    </lineage>
</organism>